<evidence type="ECO:0000256" key="1">
    <source>
        <dbReference type="SAM" id="SignalP"/>
    </source>
</evidence>
<feature type="signal peptide" evidence="1">
    <location>
        <begin position="1"/>
        <end position="20"/>
    </location>
</feature>
<proteinExistence type="predicted"/>
<dbReference type="OrthoDB" id="3360643at2759"/>
<dbReference type="GeneID" id="28830759"/>
<sequence>MYLLSIFAAAILFMASKALAEIEPTASDNLRFFGVWLGASMGADIFRFQSTLIIPAGSPDSNTLGLQAVWPGLQPHSQQYVLQNVLANGVPGEWLLEPYSCCNPIAMLVPPMRVYPGDTLTNTFSLDRFSMQWQINWVVIPGPVGQAAGEVSFNGGLNFDLTQYDNDNATIEAYTSSMFAIELQHGGQWDFGPVSWRDILLEINTTDTTWCKSGPQLQAGSFHWNYSTPVASPVDNVVRCYIAEMNFESPI</sequence>
<name>A0A194XVU3_MOLSC</name>
<reference evidence="2 3" key="1">
    <citation type="submission" date="2015-10" db="EMBL/GenBank/DDBJ databases">
        <title>Full genome of DAOMC 229536 Phialocephala scopiformis, a fungal endophyte of spruce producing the potent anti-insectan compound rugulosin.</title>
        <authorList>
            <consortium name="DOE Joint Genome Institute"/>
            <person name="Walker A.K."/>
            <person name="Frasz S.L."/>
            <person name="Seifert K.A."/>
            <person name="Miller J.D."/>
            <person name="Mondo S.J."/>
            <person name="Labutti K."/>
            <person name="Lipzen A."/>
            <person name="Dockter R."/>
            <person name="Kennedy M."/>
            <person name="Grigoriev I.V."/>
            <person name="Spatafora J.W."/>
        </authorList>
    </citation>
    <scope>NUCLEOTIDE SEQUENCE [LARGE SCALE GENOMIC DNA]</scope>
    <source>
        <strain evidence="2 3">CBS 120377</strain>
    </source>
</reference>
<feature type="chain" id="PRO_5008268652" evidence="1">
    <location>
        <begin position="21"/>
        <end position="251"/>
    </location>
</feature>
<gene>
    <name evidence="2" type="ORF">LY89DRAFT_744355</name>
</gene>
<dbReference type="InParanoid" id="A0A194XVU3"/>
<organism evidence="2 3">
    <name type="scientific">Mollisia scopiformis</name>
    <name type="common">Conifer needle endophyte fungus</name>
    <name type="synonym">Phialocephala scopiformis</name>
    <dbReference type="NCBI Taxonomy" id="149040"/>
    <lineage>
        <taxon>Eukaryota</taxon>
        <taxon>Fungi</taxon>
        <taxon>Dikarya</taxon>
        <taxon>Ascomycota</taxon>
        <taxon>Pezizomycotina</taxon>
        <taxon>Leotiomycetes</taxon>
        <taxon>Helotiales</taxon>
        <taxon>Mollisiaceae</taxon>
        <taxon>Mollisia</taxon>
    </lineage>
</organism>
<evidence type="ECO:0000313" key="2">
    <source>
        <dbReference type="EMBL" id="KUJ23837.1"/>
    </source>
</evidence>
<protein>
    <submittedName>
        <fullName evidence="2">Uncharacterized protein</fullName>
    </submittedName>
</protein>
<dbReference type="EMBL" id="KQ947404">
    <property type="protein sequence ID" value="KUJ23837.1"/>
    <property type="molecule type" value="Genomic_DNA"/>
</dbReference>
<dbReference type="KEGG" id="psco:LY89DRAFT_744355"/>
<keyword evidence="1" id="KW-0732">Signal</keyword>
<evidence type="ECO:0000313" key="3">
    <source>
        <dbReference type="Proteomes" id="UP000070700"/>
    </source>
</evidence>
<dbReference type="Proteomes" id="UP000070700">
    <property type="component" value="Unassembled WGS sequence"/>
</dbReference>
<dbReference type="STRING" id="149040.A0A194XVU3"/>
<dbReference type="AlphaFoldDB" id="A0A194XVU3"/>
<keyword evidence="3" id="KW-1185">Reference proteome</keyword>
<dbReference type="RefSeq" id="XP_018078192.1">
    <property type="nucleotide sequence ID" value="XM_018221033.1"/>
</dbReference>
<accession>A0A194XVU3</accession>